<name>A0A5N5QHD9_9AGAM</name>
<dbReference type="PROSITE" id="PS00463">
    <property type="entry name" value="ZN2_CY6_FUNGAL_1"/>
    <property type="match status" value="1"/>
</dbReference>
<dbReference type="GO" id="GO:0005634">
    <property type="term" value="C:nucleus"/>
    <property type="evidence" value="ECO:0007669"/>
    <property type="project" value="UniProtKB-SubCell"/>
</dbReference>
<comment type="subcellular location">
    <subcellularLocation>
        <location evidence="1">Nucleus</location>
    </subcellularLocation>
</comment>
<dbReference type="PANTHER" id="PTHR37534:SF46">
    <property type="entry name" value="ZN(II)2CYS6 TRANSCRIPTION FACTOR (EUROFUNG)"/>
    <property type="match status" value="1"/>
</dbReference>
<protein>
    <recommendedName>
        <fullName evidence="4">Zn(2)-C6 fungal-type domain-containing protein</fullName>
    </recommendedName>
</protein>
<dbReference type="InterPro" id="IPR021858">
    <property type="entry name" value="Fun_TF"/>
</dbReference>
<evidence type="ECO:0000256" key="1">
    <source>
        <dbReference type="ARBA" id="ARBA00004123"/>
    </source>
</evidence>
<dbReference type="Pfam" id="PF00172">
    <property type="entry name" value="Zn_clus"/>
    <property type="match status" value="1"/>
</dbReference>
<feature type="compositionally biased region" description="Low complexity" evidence="3">
    <location>
        <begin position="95"/>
        <end position="108"/>
    </location>
</feature>
<keyword evidence="6" id="KW-1185">Reference proteome</keyword>
<dbReference type="SMART" id="SM00066">
    <property type="entry name" value="GAL4"/>
    <property type="match status" value="1"/>
</dbReference>
<dbReference type="InterPro" id="IPR001138">
    <property type="entry name" value="Zn2Cys6_DnaBD"/>
</dbReference>
<accession>A0A5N5QHD9</accession>
<feature type="compositionally biased region" description="Low complexity" evidence="3">
    <location>
        <begin position="56"/>
        <end position="69"/>
    </location>
</feature>
<dbReference type="InterPro" id="IPR036864">
    <property type="entry name" value="Zn2-C6_fun-type_DNA-bd_sf"/>
</dbReference>
<feature type="region of interest" description="Disordered" evidence="3">
    <location>
        <begin position="124"/>
        <end position="181"/>
    </location>
</feature>
<dbReference type="EMBL" id="SSOP01000121">
    <property type="protein sequence ID" value="KAB5591140.1"/>
    <property type="molecule type" value="Genomic_DNA"/>
</dbReference>
<evidence type="ECO:0000313" key="5">
    <source>
        <dbReference type="EMBL" id="KAB5591140.1"/>
    </source>
</evidence>
<dbReference type="SUPFAM" id="SSF57701">
    <property type="entry name" value="Zn2/Cys6 DNA-binding domain"/>
    <property type="match status" value="2"/>
</dbReference>
<feature type="compositionally biased region" description="Polar residues" evidence="3">
    <location>
        <begin position="172"/>
        <end position="181"/>
    </location>
</feature>
<keyword evidence="2" id="KW-0539">Nucleus</keyword>
<proteinExistence type="predicted"/>
<feature type="domain" description="Zn(2)-C6 fungal-type" evidence="4">
    <location>
        <begin position="11"/>
        <end position="39"/>
    </location>
</feature>
<sequence>MKHTPGPLPSSCLTCRQRRKKCDKGRPACERCTIGGFNCLGYNHIPVLDISPGAKPSSSRQGSRSTRTPGGREPRSRLRVTSGYREPSYVGTDTSVSEQGERSSPSSSLCTIPLMTYQQVFSAPSAANPQPARHTQTTHSFLSQPNPQPPDALPSPQSRSLPVFGPPPPPKQDSTNWGQLQPFTNENLPQPFLRPLSAAGGFYNPTMLFTLAPSICPDPALSGQIIEYILSQYEPLFEWVFFKPSSVQKRLLRDKMIVRLQTSSFTHWSMYLGARIFQLLLKEGKRADLRFLKTCLGRLDNQLSISSGQEHAPSGLASLLSGGLELVLLRFITADAKGGYSLLRKLAPIFFQITQSDLRLWIHHPNTTRSLSLAHVLASRTYELGRFVFMDIISSLVLAIPPLINYDTSSSYVQPETDPDLGEVHPVEWVHGAPLSLLFNIIKINLWRTKHTPFQPAPDEVWKPIEADTRTWTARPSSTDPCDEPVQRIARLAVQEGWRHALLIYLYMGMCGVASDDERVQASVKQIVRLLGVLQPGLNARTHYFVPSLLASICTPCEKHRNELRNAFAKAEVELPWLLRSVDYTSVIDHLWHGAAANGQPVRWEDYASSRRAALPMEYVSRAGGLRRLRTPLDFFQILSVFVGHEAFPRAASVQLLDLSPEVNFVNLSHVSGYLEIELWSVGRRKKCDRGRPVCDRCHKEGHKCLGYGHIPSSDVSYGVNQSVGSPASSCISDVAGGSSSEALNKFRKKVRYHPILPAPVASTVSNTPHMSSQAQLSYSSSQVSHSRSLLDPLRLEQAALVYGAAPALSQELASLPQSGRIEPDVDNNQVKLFSSVDSSLGYYDLSTFSRLPPRINLNPFLPECMIKFILAHYEPLLQMMSFKPTQQHLDFTRTKIISRLQSSRLAHWSMYLGARIIQSLSKDASRAELETFVTYIRRLDGQVCVKPSLDNTIAGLINSLSGGLELIFLNFLMSNIVAGYKLLRKLTPTFLVIASTEPNLWIARENMAPSISFCHTISSPIYELGRFAFQDTMSSLMFAFAPMIDYDTSSPPIRTGEEPPGYTNSAEWVHGASTGLILLIAKVNSWRARNSPLRAAPEQDWKVLEADMWAWRPATTPNPNSNDETRHAVERMAIQEGWRHAALIYLYMGMCGFTSDDARIQTSAKQIIKLLRVLQPDLSMRTHFLVPHLMASICTPNEKHRAELRNTFLQAQESLPWLFREDAYNHAMDHLWHGAGANGRPVRWDDYIASMRATLPLDCTPTDDASWNMY</sequence>
<dbReference type="AlphaFoldDB" id="A0A5N5QHD9"/>
<evidence type="ECO:0000313" key="6">
    <source>
        <dbReference type="Proteomes" id="UP000383932"/>
    </source>
</evidence>
<dbReference type="PROSITE" id="PS50048">
    <property type="entry name" value="ZN2_CY6_FUNGAL_2"/>
    <property type="match status" value="1"/>
</dbReference>
<dbReference type="GO" id="GO:0008270">
    <property type="term" value="F:zinc ion binding"/>
    <property type="evidence" value="ECO:0007669"/>
    <property type="project" value="InterPro"/>
</dbReference>
<feature type="region of interest" description="Disordered" evidence="3">
    <location>
        <begin position="51"/>
        <end position="109"/>
    </location>
</feature>
<dbReference type="Proteomes" id="UP000383932">
    <property type="component" value="Unassembled WGS sequence"/>
</dbReference>
<dbReference type="GO" id="GO:0000981">
    <property type="term" value="F:DNA-binding transcription factor activity, RNA polymerase II-specific"/>
    <property type="evidence" value="ECO:0007669"/>
    <property type="project" value="InterPro"/>
</dbReference>
<comment type="caution">
    <text evidence="5">The sequence shown here is derived from an EMBL/GenBank/DDBJ whole genome shotgun (WGS) entry which is preliminary data.</text>
</comment>
<dbReference type="Gene3D" id="4.10.240.10">
    <property type="entry name" value="Zn(2)-C6 fungal-type DNA-binding domain"/>
    <property type="match status" value="1"/>
</dbReference>
<dbReference type="OrthoDB" id="3251884at2759"/>
<evidence type="ECO:0000259" key="4">
    <source>
        <dbReference type="PROSITE" id="PS50048"/>
    </source>
</evidence>
<organism evidence="5 6">
    <name type="scientific">Ceratobasidium theobromae</name>
    <dbReference type="NCBI Taxonomy" id="1582974"/>
    <lineage>
        <taxon>Eukaryota</taxon>
        <taxon>Fungi</taxon>
        <taxon>Dikarya</taxon>
        <taxon>Basidiomycota</taxon>
        <taxon>Agaricomycotina</taxon>
        <taxon>Agaricomycetes</taxon>
        <taxon>Cantharellales</taxon>
        <taxon>Ceratobasidiaceae</taxon>
        <taxon>Ceratobasidium</taxon>
    </lineage>
</organism>
<dbReference type="Pfam" id="PF11951">
    <property type="entry name" value="Fungal_trans_2"/>
    <property type="match status" value="2"/>
</dbReference>
<dbReference type="PANTHER" id="PTHR37534">
    <property type="entry name" value="TRANSCRIPTIONAL ACTIVATOR PROTEIN UGA3"/>
    <property type="match status" value="1"/>
</dbReference>
<gene>
    <name evidence="5" type="ORF">CTheo_5428</name>
</gene>
<evidence type="ECO:0000256" key="3">
    <source>
        <dbReference type="SAM" id="MobiDB-lite"/>
    </source>
</evidence>
<reference evidence="5 6" key="1">
    <citation type="journal article" date="2019" name="Fungal Biol. Biotechnol.">
        <title>Draft genome sequence of fastidious pathogen Ceratobasidium theobromae, which causes vascular-streak dieback in Theobroma cacao.</title>
        <authorList>
            <person name="Ali S.S."/>
            <person name="Asman A."/>
            <person name="Shao J."/>
            <person name="Firmansyah A.P."/>
            <person name="Susilo A.W."/>
            <person name="Rosmana A."/>
            <person name="McMahon P."/>
            <person name="Junaid M."/>
            <person name="Guest D."/>
            <person name="Kheng T.Y."/>
            <person name="Meinhardt L.W."/>
            <person name="Bailey B.A."/>
        </authorList>
    </citation>
    <scope>NUCLEOTIDE SEQUENCE [LARGE SCALE GENOMIC DNA]</scope>
    <source>
        <strain evidence="5 6">CT2</strain>
    </source>
</reference>
<feature type="compositionally biased region" description="Polar residues" evidence="3">
    <location>
        <begin position="124"/>
        <end position="145"/>
    </location>
</feature>
<dbReference type="CDD" id="cd00067">
    <property type="entry name" value="GAL4"/>
    <property type="match status" value="2"/>
</dbReference>
<evidence type="ECO:0000256" key="2">
    <source>
        <dbReference type="ARBA" id="ARBA00023242"/>
    </source>
</evidence>